<keyword evidence="4 5" id="KW-0472">Membrane</keyword>
<dbReference type="InterPro" id="IPR036259">
    <property type="entry name" value="MFS_trans_sf"/>
</dbReference>
<feature type="transmembrane region" description="Helical" evidence="5">
    <location>
        <begin position="113"/>
        <end position="134"/>
    </location>
</feature>
<gene>
    <name evidence="6" type="ORF">EVEC_LOCUS5622</name>
</gene>
<evidence type="ECO:0000256" key="3">
    <source>
        <dbReference type="ARBA" id="ARBA00022989"/>
    </source>
</evidence>
<evidence type="ECO:0000313" key="8">
    <source>
        <dbReference type="WBParaSite" id="EVEC_0000601101-mRNA-1"/>
    </source>
</evidence>
<keyword evidence="2 5" id="KW-0812">Transmembrane</keyword>
<evidence type="ECO:0000256" key="4">
    <source>
        <dbReference type="ARBA" id="ARBA00023136"/>
    </source>
</evidence>
<keyword evidence="7" id="KW-1185">Reference proteome</keyword>
<evidence type="ECO:0000256" key="5">
    <source>
        <dbReference type="SAM" id="Phobius"/>
    </source>
</evidence>
<dbReference type="OrthoDB" id="3639251at2759"/>
<feature type="transmembrane region" description="Helical" evidence="5">
    <location>
        <begin position="82"/>
        <end position="101"/>
    </location>
</feature>
<reference evidence="6 7" key="2">
    <citation type="submission" date="2018-10" db="EMBL/GenBank/DDBJ databases">
        <authorList>
            <consortium name="Pathogen Informatics"/>
        </authorList>
    </citation>
    <scope>NUCLEOTIDE SEQUENCE [LARGE SCALE GENOMIC DNA]</scope>
</reference>
<evidence type="ECO:0000313" key="7">
    <source>
        <dbReference type="Proteomes" id="UP000274131"/>
    </source>
</evidence>
<dbReference type="SUPFAM" id="SSF103473">
    <property type="entry name" value="MFS general substrate transporter"/>
    <property type="match status" value="1"/>
</dbReference>
<keyword evidence="3 5" id="KW-1133">Transmembrane helix</keyword>
<protein>
    <submittedName>
        <fullName evidence="8">MFS domain-containing protein</fullName>
    </submittedName>
</protein>
<proteinExistence type="predicted"/>
<dbReference type="WBParaSite" id="EVEC_0000601101-mRNA-1">
    <property type="protein sequence ID" value="EVEC_0000601101-mRNA-1"/>
    <property type="gene ID" value="EVEC_0000601101"/>
</dbReference>
<reference evidence="8" key="1">
    <citation type="submission" date="2017-02" db="UniProtKB">
        <authorList>
            <consortium name="WormBaseParasite"/>
        </authorList>
    </citation>
    <scope>IDENTIFICATION</scope>
</reference>
<comment type="subcellular location">
    <subcellularLocation>
        <location evidence="1">Membrane</location>
        <topology evidence="1">Multi-pass membrane protein</topology>
    </subcellularLocation>
</comment>
<dbReference type="Gene3D" id="1.20.1250.20">
    <property type="entry name" value="MFS general substrate transporter like domains"/>
    <property type="match status" value="1"/>
</dbReference>
<dbReference type="AlphaFoldDB" id="A0A0N4V6W2"/>
<accession>A0A0N4V6W2</accession>
<dbReference type="PANTHER" id="PTHR43184:SF12">
    <property type="entry name" value="SUGAR PHOSPHATE EXCHANGER 3"/>
    <property type="match status" value="1"/>
</dbReference>
<dbReference type="PANTHER" id="PTHR43184">
    <property type="entry name" value="MAJOR FACILITATOR SUPERFAMILY TRANSPORTER 16, ISOFORM B"/>
    <property type="match status" value="1"/>
</dbReference>
<organism evidence="8">
    <name type="scientific">Enterobius vermicularis</name>
    <name type="common">Human pinworm</name>
    <dbReference type="NCBI Taxonomy" id="51028"/>
    <lineage>
        <taxon>Eukaryota</taxon>
        <taxon>Metazoa</taxon>
        <taxon>Ecdysozoa</taxon>
        <taxon>Nematoda</taxon>
        <taxon>Chromadorea</taxon>
        <taxon>Rhabditida</taxon>
        <taxon>Spirurina</taxon>
        <taxon>Oxyuridomorpha</taxon>
        <taxon>Oxyuroidea</taxon>
        <taxon>Oxyuridae</taxon>
        <taxon>Enterobius</taxon>
    </lineage>
</organism>
<dbReference type="STRING" id="51028.A0A0N4V6W2"/>
<sequence>MHRSRPSDQSLETTRTGGCGRLCSVISGNEIWTGHHFNFNFFFSYALLHASRKTLSTVKGSLIELWTHNETLFPTASSAQSFLALLDGGFLGAYAVGLYAGGVLGDRYDPAKVLGIGMFLSALMVFLFGTFTEWLHLYSKIFYASMWIGGGLIQSVGWPTEVNFY</sequence>
<evidence type="ECO:0000256" key="1">
    <source>
        <dbReference type="ARBA" id="ARBA00004141"/>
    </source>
</evidence>
<evidence type="ECO:0000256" key="2">
    <source>
        <dbReference type="ARBA" id="ARBA00022692"/>
    </source>
</evidence>
<dbReference type="GO" id="GO:0005789">
    <property type="term" value="C:endoplasmic reticulum membrane"/>
    <property type="evidence" value="ECO:0007669"/>
    <property type="project" value="TreeGrafter"/>
</dbReference>
<dbReference type="Proteomes" id="UP000274131">
    <property type="component" value="Unassembled WGS sequence"/>
</dbReference>
<name>A0A0N4V6W2_ENTVE</name>
<dbReference type="EMBL" id="UXUI01008219">
    <property type="protein sequence ID" value="VDD90871.1"/>
    <property type="molecule type" value="Genomic_DNA"/>
</dbReference>
<evidence type="ECO:0000313" key="6">
    <source>
        <dbReference type="EMBL" id="VDD90871.1"/>
    </source>
</evidence>